<evidence type="ECO:0000256" key="3">
    <source>
        <dbReference type="ARBA" id="ARBA00022801"/>
    </source>
</evidence>
<dbReference type="CDD" id="cd10807">
    <property type="entry name" value="YdjC_like_3"/>
    <property type="match status" value="1"/>
</dbReference>
<comment type="cofactor">
    <cofactor evidence="1">
        <name>Mg(2+)</name>
        <dbReference type="ChEBI" id="CHEBI:18420"/>
    </cofactor>
</comment>
<protein>
    <recommendedName>
        <fullName evidence="8">ChbG/HpnK family deacetylase</fullName>
    </recommendedName>
</protein>
<dbReference type="Pfam" id="PF04794">
    <property type="entry name" value="YdjC"/>
    <property type="match status" value="1"/>
</dbReference>
<dbReference type="PANTHER" id="PTHR31609:SF1">
    <property type="entry name" value="CARBOHYDRATE DEACETYLASE"/>
    <property type="match status" value="1"/>
</dbReference>
<keyword evidence="5" id="KW-0119">Carbohydrate metabolism</keyword>
<evidence type="ECO:0000313" key="6">
    <source>
        <dbReference type="EMBL" id="PSW23783.1"/>
    </source>
</evidence>
<dbReference type="GO" id="GO:0019213">
    <property type="term" value="F:deacetylase activity"/>
    <property type="evidence" value="ECO:0007669"/>
    <property type="project" value="TreeGrafter"/>
</dbReference>
<gene>
    <name evidence="6" type="ORF">C9I94_13875</name>
</gene>
<dbReference type="SUPFAM" id="SSF88713">
    <property type="entry name" value="Glycoside hydrolase/deacetylase"/>
    <property type="match status" value="1"/>
</dbReference>
<dbReference type="GO" id="GO:0016787">
    <property type="term" value="F:hydrolase activity"/>
    <property type="evidence" value="ECO:0007669"/>
    <property type="project" value="UniProtKB-KW"/>
</dbReference>
<keyword evidence="7" id="KW-1185">Reference proteome</keyword>
<accession>A0A2T3P5F7</accession>
<dbReference type="GO" id="GO:0046872">
    <property type="term" value="F:metal ion binding"/>
    <property type="evidence" value="ECO:0007669"/>
    <property type="project" value="UniProtKB-KW"/>
</dbReference>
<dbReference type="OrthoDB" id="5295855at2"/>
<keyword evidence="2" id="KW-0479">Metal-binding</keyword>
<evidence type="ECO:0000256" key="5">
    <source>
        <dbReference type="ARBA" id="ARBA00023277"/>
    </source>
</evidence>
<evidence type="ECO:0008006" key="8">
    <source>
        <dbReference type="Google" id="ProtNLM"/>
    </source>
</evidence>
<dbReference type="GO" id="GO:0005975">
    <property type="term" value="P:carbohydrate metabolic process"/>
    <property type="evidence" value="ECO:0007669"/>
    <property type="project" value="InterPro"/>
</dbReference>
<proteinExistence type="predicted"/>
<dbReference type="InterPro" id="IPR011330">
    <property type="entry name" value="Glyco_hydro/deAcase_b/a-brl"/>
</dbReference>
<comment type="caution">
    <text evidence="6">The sequence shown here is derived from an EMBL/GenBank/DDBJ whole genome shotgun (WGS) entry which is preliminary data.</text>
</comment>
<dbReference type="InterPro" id="IPR006879">
    <property type="entry name" value="YdjC-like"/>
</dbReference>
<dbReference type="AlphaFoldDB" id="A0A2T3P5F7"/>
<evidence type="ECO:0000256" key="1">
    <source>
        <dbReference type="ARBA" id="ARBA00001946"/>
    </source>
</evidence>
<sequence>MKKGIILCADDFGMSDSVNHAIIELIELGRLSATSCMTTMPNWQSAANLLKNSQSSQAAIGLHFNLTEGEHSQPLNRLIVQSLSGKINTDHIVMTLRQQLDAFENTLGYAPTFVDGHQHVHAFPRIRTAIMTELQQRYGDNQPWVRDPITPLTGHDSLLKAVIIRTLQFGFRHSLNKHTHTNSSFAGLYSLTPEADFPAMMVQWLSQLSHGGLIMCHPASETSQDEHAQARIREYQYLASDQFGDTLDQLNINLVNHPSDTTAPHKG</sequence>
<organism evidence="6 7">
    <name type="scientific">Photobacterium swingsii</name>
    <dbReference type="NCBI Taxonomy" id="680026"/>
    <lineage>
        <taxon>Bacteria</taxon>
        <taxon>Pseudomonadati</taxon>
        <taxon>Pseudomonadota</taxon>
        <taxon>Gammaproteobacteria</taxon>
        <taxon>Vibrionales</taxon>
        <taxon>Vibrionaceae</taxon>
        <taxon>Photobacterium</taxon>
    </lineage>
</organism>
<keyword evidence="4" id="KW-0460">Magnesium</keyword>
<dbReference type="PANTHER" id="PTHR31609">
    <property type="entry name" value="YDJC DEACETYLASE FAMILY MEMBER"/>
    <property type="match status" value="1"/>
</dbReference>
<evidence type="ECO:0000256" key="4">
    <source>
        <dbReference type="ARBA" id="ARBA00022842"/>
    </source>
</evidence>
<keyword evidence="3" id="KW-0378">Hydrolase</keyword>
<dbReference type="RefSeq" id="WP_107302822.1">
    <property type="nucleotide sequence ID" value="NZ_AP024852.1"/>
</dbReference>
<dbReference type="EMBL" id="PYLZ01000007">
    <property type="protein sequence ID" value="PSW23783.1"/>
    <property type="molecule type" value="Genomic_DNA"/>
</dbReference>
<name>A0A2T3P5F7_9GAMM</name>
<dbReference type="Gene3D" id="3.20.20.370">
    <property type="entry name" value="Glycoside hydrolase/deacetylase"/>
    <property type="match status" value="1"/>
</dbReference>
<evidence type="ECO:0000256" key="2">
    <source>
        <dbReference type="ARBA" id="ARBA00022723"/>
    </source>
</evidence>
<dbReference type="Proteomes" id="UP000240481">
    <property type="component" value="Unassembled WGS sequence"/>
</dbReference>
<reference evidence="6 7" key="1">
    <citation type="submission" date="2018-01" db="EMBL/GenBank/DDBJ databases">
        <title>Whole genome sequencing of Histamine producing bacteria.</title>
        <authorList>
            <person name="Butler K."/>
        </authorList>
    </citation>
    <scope>NUCLEOTIDE SEQUENCE [LARGE SCALE GENOMIC DNA]</scope>
    <source>
        <strain evidence="6 7">DSM 24669</strain>
    </source>
</reference>
<evidence type="ECO:0000313" key="7">
    <source>
        <dbReference type="Proteomes" id="UP000240481"/>
    </source>
</evidence>